<dbReference type="Proteomes" id="UP001152888">
    <property type="component" value="Unassembled WGS sequence"/>
</dbReference>
<dbReference type="EMBL" id="CAKOFQ010006841">
    <property type="protein sequence ID" value="CAH1975923.1"/>
    <property type="molecule type" value="Genomic_DNA"/>
</dbReference>
<sequence>MTGVKRKLRNDWSARNCPTKNSLIEWTRPVYKGTNGSGLVLCKQGSFTADRTTVVEAAVDDQVVRIPLYRHNLNGFFAGLTCTQQCSMSFCANKILDEALFISKFVLNSTFQQYPDVKSNT</sequence>
<organism evidence="1 2">
    <name type="scientific">Acanthoscelides obtectus</name>
    <name type="common">Bean weevil</name>
    <name type="synonym">Bruchus obtectus</name>
    <dbReference type="NCBI Taxonomy" id="200917"/>
    <lineage>
        <taxon>Eukaryota</taxon>
        <taxon>Metazoa</taxon>
        <taxon>Ecdysozoa</taxon>
        <taxon>Arthropoda</taxon>
        <taxon>Hexapoda</taxon>
        <taxon>Insecta</taxon>
        <taxon>Pterygota</taxon>
        <taxon>Neoptera</taxon>
        <taxon>Endopterygota</taxon>
        <taxon>Coleoptera</taxon>
        <taxon>Polyphaga</taxon>
        <taxon>Cucujiformia</taxon>
        <taxon>Chrysomeloidea</taxon>
        <taxon>Chrysomelidae</taxon>
        <taxon>Bruchinae</taxon>
        <taxon>Bruchini</taxon>
        <taxon>Acanthoscelides</taxon>
    </lineage>
</organism>
<protein>
    <submittedName>
        <fullName evidence="1">Uncharacterized protein</fullName>
    </submittedName>
</protein>
<reference evidence="1" key="1">
    <citation type="submission" date="2022-03" db="EMBL/GenBank/DDBJ databases">
        <authorList>
            <person name="Sayadi A."/>
        </authorList>
    </citation>
    <scope>NUCLEOTIDE SEQUENCE</scope>
</reference>
<gene>
    <name evidence="1" type="ORF">ACAOBT_LOCUS11853</name>
</gene>
<keyword evidence="2" id="KW-1185">Reference proteome</keyword>
<evidence type="ECO:0000313" key="1">
    <source>
        <dbReference type="EMBL" id="CAH1975923.1"/>
    </source>
</evidence>
<dbReference type="AlphaFoldDB" id="A0A9P0PDU7"/>
<dbReference type="OrthoDB" id="7791654at2759"/>
<evidence type="ECO:0000313" key="2">
    <source>
        <dbReference type="Proteomes" id="UP001152888"/>
    </source>
</evidence>
<comment type="caution">
    <text evidence="1">The sequence shown here is derived from an EMBL/GenBank/DDBJ whole genome shotgun (WGS) entry which is preliminary data.</text>
</comment>
<accession>A0A9P0PDU7</accession>
<name>A0A9P0PDU7_ACAOB</name>
<proteinExistence type="predicted"/>